<evidence type="ECO:0000313" key="1">
    <source>
        <dbReference type="EMBL" id="KAJ7361355.1"/>
    </source>
</evidence>
<keyword evidence="2" id="KW-1185">Reference proteome</keyword>
<dbReference type="EMBL" id="JARIHO010000005">
    <property type="protein sequence ID" value="KAJ7361355.1"/>
    <property type="molecule type" value="Genomic_DNA"/>
</dbReference>
<proteinExistence type="predicted"/>
<name>A0AAD7AKK6_9AGAR</name>
<evidence type="ECO:0000313" key="2">
    <source>
        <dbReference type="Proteomes" id="UP001218218"/>
    </source>
</evidence>
<protein>
    <submittedName>
        <fullName evidence="1">Uncharacterized protein</fullName>
    </submittedName>
</protein>
<dbReference type="AlphaFoldDB" id="A0AAD7AKK6"/>
<sequence>MTAQLYAWHILNDRHMFLRRAVLGFSKVRVQTRRYQGQADFEEAFDEDFHTTGFSRPLKHGCDGGDPAPEQLAELWSCLVSRPLEYISAGVVDSTQEEELCLRLAEALAKAYSHGLVLEMARLTAHSSHYAWQANYLMEAAMWGSFRDDGALNGKLDRFEG</sequence>
<comment type="caution">
    <text evidence="1">The sequence shown here is derived from an EMBL/GenBank/DDBJ whole genome shotgun (WGS) entry which is preliminary data.</text>
</comment>
<gene>
    <name evidence="1" type="ORF">DFH08DRAFT_911122</name>
</gene>
<accession>A0AAD7AKK6</accession>
<organism evidence="1 2">
    <name type="scientific">Mycena albidolilacea</name>
    <dbReference type="NCBI Taxonomy" id="1033008"/>
    <lineage>
        <taxon>Eukaryota</taxon>
        <taxon>Fungi</taxon>
        <taxon>Dikarya</taxon>
        <taxon>Basidiomycota</taxon>
        <taxon>Agaricomycotina</taxon>
        <taxon>Agaricomycetes</taxon>
        <taxon>Agaricomycetidae</taxon>
        <taxon>Agaricales</taxon>
        <taxon>Marasmiineae</taxon>
        <taxon>Mycenaceae</taxon>
        <taxon>Mycena</taxon>
    </lineage>
</organism>
<dbReference type="Proteomes" id="UP001218218">
    <property type="component" value="Unassembled WGS sequence"/>
</dbReference>
<reference evidence="1" key="1">
    <citation type="submission" date="2023-03" db="EMBL/GenBank/DDBJ databases">
        <title>Massive genome expansion in bonnet fungi (Mycena s.s.) driven by repeated elements and novel gene families across ecological guilds.</title>
        <authorList>
            <consortium name="Lawrence Berkeley National Laboratory"/>
            <person name="Harder C.B."/>
            <person name="Miyauchi S."/>
            <person name="Viragh M."/>
            <person name="Kuo A."/>
            <person name="Thoen E."/>
            <person name="Andreopoulos B."/>
            <person name="Lu D."/>
            <person name="Skrede I."/>
            <person name="Drula E."/>
            <person name="Henrissat B."/>
            <person name="Morin E."/>
            <person name="Kohler A."/>
            <person name="Barry K."/>
            <person name="LaButti K."/>
            <person name="Morin E."/>
            <person name="Salamov A."/>
            <person name="Lipzen A."/>
            <person name="Mereny Z."/>
            <person name="Hegedus B."/>
            <person name="Baldrian P."/>
            <person name="Stursova M."/>
            <person name="Weitz H."/>
            <person name="Taylor A."/>
            <person name="Grigoriev I.V."/>
            <person name="Nagy L.G."/>
            <person name="Martin F."/>
            <person name="Kauserud H."/>
        </authorList>
    </citation>
    <scope>NUCLEOTIDE SEQUENCE</scope>
    <source>
        <strain evidence="1">CBHHK002</strain>
    </source>
</reference>